<dbReference type="PANTHER" id="PTHR30543:SF21">
    <property type="entry name" value="NAD(P)H-DEPENDENT FMN REDUCTASE LOT6"/>
    <property type="match status" value="1"/>
</dbReference>
<keyword evidence="4" id="KW-1185">Reference proteome</keyword>
<reference evidence="3 4" key="1">
    <citation type="submission" date="2013-08" db="EMBL/GenBank/DDBJ databases">
        <authorList>
            <person name="Huang J."/>
            <person name="Wang G."/>
        </authorList>
    </citation>
    <scope>NUCLEOTIDE SEQUENCE [LARGE SCALE GENOMIC DNA]</scope>
    <source>
        <strain evidence="3 4">BH030004</strain>
    </source>
</reference>
<accession>A0A0A5G483</accession>
<dbReference type="InterPro" id="IPR005025">
    <property type="entry name" value="FMN_Rdtase-like_dom"/>
</dbReference>
<proteinExistence type="inferred from homology"/>
<dbReference type="AlphaFoldDB" id="A0A0A5G483"/>
<dbReference type="InterPro" id="IPR029039">
    <property type="entry name" value="Flavoprotein-like_sf"/>
</dbReference>
<evidence type="ECO:0000313" key="3">
    <source>
        <dbReference type="EMBL" id="KGX85895.1"/>
    </source>
</evidence>
<dbReference type="GO" id="GO:0010181">
    <property type="term" value="F:FMN binding"/>
    <property type="evidence" value="ECO:0007669"/>
    <property type="project" value="TreeGrafter"/>
</dbReference>
<comment type="similarity">
    <text evidence="1">Belongs to the azoreductase type 2 family.</text>
</comment>
<dbReference type="STRING" id="1385511.GCA_000425225_02317"/>
<dbReference type="Gene3D" id="3.40.50.360">
    <property type="match status" value="1"/>
</dbReference>
<dbReference type="Proteomes" id="UP000030403">
    <property type="component" value="Unassembled WGS sequence"/>
</dbReference>
<dbReference type="GO" id="GO:0016491">
    <property type="term" value="F:oxidoreductase activity"/>
    <property type="evidence" value="ECO:0007669"/>
    <property type="project" value="InterPro"/>
</dbReference>
<dbReference type="Pfam" id="PF03358">
    <property type="entry name" value="FMN_red"/>
    <property type="match status" value="1"/>
</dbReference>
<dbReference type="eggNOG" id="COG0431">
    <property type="taxonomic scope" value="Bacteria"/>
</dbReference>
<gene>
    <name evidence="3" type="ORF">N783_12960</name>
</gene>
<dbReference type="PANTHER" id="PTHR30543">
    <property type="entry name" value="CHROMATE REDUCTASE"/>
    <property type="match status" value="1"/>
</dbReference>
<dbReference type="EMBL" id="AVPF01000035">
    <property type="protein sequence ID" value="KGX85895.1"/>
    <property type="molecule type" value="Genomic_DNA"/>
</dbReference>
<protein>
    <recommendedName>
        <fullName evidence="2">NADPH-dependent FMN reductase-like domain-containing protein</fullName>
    </recommendedName>
</protein>
<dbReference type="SUPFAM" id="SSF52218">
    <property type="entry name" value="Flavoproteins"/>
    <property type="match status" value="1"/>
</dbReference>
<dbReference type="GO" id="GO:0005829">
    <property type="term" value="C:cytosol"/>
    <property type="evidence" value="ECO:0007669"/>
    <property type="project" value="TreeGrafter"/>
</dbReference>
<feature type="domain" description="NADPH-dependent FMN reductase-like" evidence="2">
    <location>
        <begin position="1"/>
        <end position="136"/>
    </location>
</feature>
<dbReference type="InterPro" id="IPR050712">
    <property type="entry name" value="NAD(P)H-dep_reductase"/>
</dbReference>
<dbReference type="OrthoDB" id="9790975at2"/>
<dbReference type="RefSeq" id="WP_027448781.1">
    <property type="nucleotide sequence ID" value="NZ_AVPF01000035.1"/>
</dbReference>
<evidence type="ECO:0000256" key="1">
    <source>
        <dbReference type="ARBA" id="ARBA00009428"/>
    </source>
</evidence>
<sequence length="172" mass="19330">MNIVVINGTPRKYGRTRIAAKHVAEKLDAKLVDLSTLELPLFNGEKEQKDHAEVQLLEKTADEADAFVWLSPEYHSGMSGALKNCLDFLGGDHFRHKPTLLFSVAGGGKGGINSLNQMRTIGRGLYANVIPNQLVLDPYCFIREEDKLADEASEQVDFVLSEFKWYLDRYTK</sequence>
<comment type="caution">
    <text evidence="3">The sequence shown here is derived from an EMBL/GenBank/DDBJ whole genome shotgun (WGS) entry which is preliminary data.</text>
</comment>
<organism evidence="3 4">
    <name type="scientific">Pontibacillus marinus BH030004 = DSM 16465</name>
    <dbReference type="NCBI Taxonomy" id="1385511"/>
    <lineage>
        <taxon>Bacteria</taxon>
        <taxon>Bacillati</taxon>
        <taxon>Bacillota</taxon>
        <taxon>Bacilli</taxon>
        <taxon>Bacillales</taxon>
        <taxon>Bacillaceae</taxon>
        <taxon>Pontibacillus</taxon>
    </lineage>
</organism>
<evidence type="ECO:0000313" key="4">
    <source>
        <dbReference type="Proteomes" id="UP000030403"/>
    </source>
</evidence>
<evidence type="ECO:0000259" key="2">
    <source>
        <dbReference type="Pfam" id="PF03358"/>
    </source>
</evidence>
<name>A0A0A5G483_9BACI</name>